<dbReference type="Proteomes" id="UP001295444">
    <property type="component" value="Chromosome 07"/>
</dbReference>
<feature type="non-terminal residue" evidence="1">
    <location>
        <position position="50"/>
    </location>
</feature>
<organism evidence="1 2">
    <name type="scientific">Pelobates cultripes</name>
    <name type="common">Western spadefoot toad</name>
    <dbReference type="NCBI Taxonomy" id="61616"/>
    <lineage>
        <taxon>Eukaryota</taxon>
        <taxon>Metazoa</taxon>
        <taxon>Chordata</taxon>
        <taxon>Craniata</taxon>
        <taxon>Vertebrata</taxon>
        <taxon>Euteleostomi</taxon>
        <taxon>Amphibia</taxon>
        <taxon>Batrachia</taxon>
        <taxon>Anura</taxon>
        <taxon>Pelobatoidea</taxon>
        <taxon>Pelobatidae</taxon>
        <taxon>Pelobates</taxon>
    </lineage>
</organism>
<evidence type="ECO:0000313" key="1">
    <source>
        <dbReference type="EMBL" id="CAH2307320.1"/>
    </source>
</evidence>
<sequence length="50" mass="5383">RRYLASELGVLQEAIRVGTGRDGDVRAGNGLSVEDDLVNVDDLFANGHLE</sequence>
<reference evidence="1" key="1">
    <citation type="submission" date="2022-03" db="EMBL/GenBank/DDBJ databases">
        <authorList>
            <person name="Alioto T."/>
            <person name="Alioto T."/>
            <person name="Gomez Garrido J."/>
        </authorList>
    </citation>
    <scope>NUCLEOTIDE SEQUENCE</scope>
</reference>
<dbReference type="EMBL" id="OW240918">
    <property type="protein sequence ID" value="CAH2307320.1"/>
    <property type="molecule type" value="Genomic_DNA"/>
</dbReference>
<gene>
    <name evidence="1" type="ORF">PECUL_23A005063</name>
</gene>
<name>A0AAD1WE22_PELCU</name>
<keyword evidence="2" id="KW-1185">Reference proteome</keyword>
<dbReference type="AlphaFoldDB" id="A0AAD1WE22"/>
<proteinExistence type="predicted"/>
<feature type="non-terminal residue" evidence="1">
    <location>
        <position position="1"/>
    </location>
</feature>
<evidence type="ECO:0000313" key="2">
    <source>
        <dbReference type="Proteomes" id="UP001295444"/>
    </source>
</evidence>
<accession>A0AAD1WE22</accession>
<protein>
    <submittedName>
        <fullName evidence="1">Uncharacterized protein</fullName>
    </submittedName>
</protein>